<dbReference type="Gene3D" id="6.20.200.20">
    <property type="match status" value="1"/>
</dbReference>
<dbReference type="AlphaFoldDB" id="A0A8C6SNZ1"/>
<reference evidence="2" key="1">
    <citation type="submission" date="2025-08" db="UniProtKB">
        <authorList>
            <consortium name="Ensembl"/>
        </authorList>
    </citation>
    <scope>IDENTIFICATION</scope>
</reference>
<accession>A0A8C6SNZ1</accession>
<proteinExistence type="predicted"/>
<dbReference type="PROSITE" id="PS01208">
    <property type="entry name" value="VWFC_1"/>
    <property type="match status" value="1"/>
</dbReference>
<evidence type="ECO:0000313" key="3">
    <source>
        <dbReference type="Proteomes" id="UP000694523"/>
    </source>
</evidence>
<feature type="domain" description="VWFC" evidence="1">
    <location>
        <begin position="35"/>
        <end position="94"/>
    </location>
</feature>
<dbReference type="InterPro" id="IPR001007">
    <property type="entry name" value="VWF_dom"/>
</dbReference>
<dbReference type="PROSITE" id="PS50184">
    <property type="entry name" value="VWFC_2"/>
    <property type="match status" value="1"/>
</dbReference>
<dbReference type="SMART" id="SM00214">
    <property type="entry name" value="VWC"/>
    <property type="match status" value="1"/>
</dbReference>
<reference evidence="2" key="2">
    <citation type="submission" date="2025-09" db="UniProtKB">
        <authorList>
            <consortium name="Ensembl"/>
        </authorList>
    </citation>
    <scope>IDENTIFICATION</scope>
</reference>
<evidence type="ECO:0000259" key="1">
    <source>
        <dbReference type="PROSITE" id="PS50184"/>
    </source>
</evidence>
<dbReference type="Pfam" id="PF00093">
    <property type="entry name" value="VWC"/>
    <property type="match status" value="1"/>
</dbReference>
<dbReference type="Ensembl" id="ENSNMLT00000010800.1">
    <property type="protein sequence ID" value="ENSNMLP00000009551.1"/>
    <property type="gene ID" value="ENSNMLG00000006633.1"/>
</dbReference>
<sequence>ECTCRRGEVVCAQRRCPTVSCPHPALDSCGCGECEGCNYYGRVCYSGERFPHPTDHCQLCSCLSGAVVCSHVPCPAVTCGRPVNPGGECCPVCTGAYPCSTCSCLVSSTLNVCFPSSSLSTCLCLMFAGR</sequence>
<evidence type="ECO:0000313" key="2">
    <source>
        <dbReference type="Ensembl" id="ENSNMLP00000009551.1"/>
    </source>
</evidence>
<name>A0A8C6SNZ1_9GOBI</name>
<protein>
    <recommendedName>
        <fullName evidence="1">VWFC domain-containing protein</fullName>
    </recommendedName>
</protein>
<organism evidence="2 3">
    <name type="scientific">Neogobius melanostomus</name>
    <name type="common">round goby</name>
    <dbReference type="NCBI Taxonomy" id="47308"/>
    <lineage>
        <taxon>Eukaryota</taxon>
        <taxon>Metazoa</taxon>
        <taxon>Chordata</taxon>
        <taxon>Craniata</taxon>
        <taxon>Vertebrata</taxon>
        <taxon>Euteleostomi</taxon>
        <taxon>Actinopterygii</taxon>
        <taxon>Neopterygii</taxon>
        <taxon>Teleostei</taxon>
        <taxon>Neoteleostei</taxon>
        <taxon>Acanthomorphata</taxon>
        <taxon>Gobiaria</taxon>
        <taxon>Gobiiformes</taxon>
        <taxon>Gobioidei</taxon>
        <taxon>Gobiidae</taxon>
        <taxon>Benthophilinae</taxon>
        <taxon>Neogobiini</taxon>
        <taxon>Neogobius</taxon>
    </lineage>
</organism>
<keyword evidence="3" id="KW-1185">Reference proteome</keyword>
<dbReference type="SUPFAM" id="SSF57603">
    <property type="entry name" value="FnI-like domain"/>
    <property type="match status" value="1"/>
</dbReference>
<dbReference type="Proteomes" id="UP000694523">
    <property type="component" value="Unplaced"/>
</dbReference>